<gene>
    <name evidence="2" type="ORF">SD72_07310</name>
</gene>
<dbReference type="InterPro" id="IPR037465">
    <property type="entry name" value="YlxR"/>
</dbReference>
<proteinExistence type="predicted"/>
<feature type="domain" description="YlxR" evidence="1">
    <location>
        <begin position="5"/>
        <end position="68"/>
    </location>
</feature>
<sequence length="85" mass="9623">MDPIRTCVACRTRATRAELLRLVVRDGHLFIDDRAVLPGRGAWVHETAECLNLAVQRGTFTRALRVSGKLDAHPLENRLKMLMDK</sequence>
<name>A0A0D0HYS9_9MICO</name>
<dbReference type="SUPFAM" id="SSF64376">
    <property type="entry name" value="YlxR-like"/>
    <property type="match status" value="1"/>
</dbReference>
<dbReference type="Pfam" id="PF04296">
    <property type="entry name" value="YlxR"/>
    <property type="match status" value="1"/>
</dbReference>
<dbReference type="InterPro" id="IPR007393">
    <property type="entry name" value="YlxR_dom"/>
</dbReference>
<dbReference type="OrthoDB" id="5244965at2"/>
<dbReference type="Gene3D" id="3.30.1230.10">
    <property type="entry name" value="YlxR-like"/>
    <property type="match status" value="1"/>
</dbReference>
<dbReference type="Proteomes" id="UP000032120">
    <property type="component" value="Unassembled WGS sequence"/>
</dbReference>
<dbReference type="InterPro" id="IPR035931">
    <property type="entry name" value="YlxR-like_sf"/>
</dbReference>
<evidence type="ECO:0000313" key="2">
    <source>
        <dbReference type="EMBL" id="KIP52756.1"/>
    </source>
</evidence>
<dbReference type="AlphaFoldDB" id="A0A0D0HYS9"/>
<accession>A0A0D0HYS9</accession>
<dbReference type="EMBL" id="JXSQ01000007">
    <property type="protein sequence ID" value="KIP52756.1"/>
    <property type="molecule type" value="Genomic_DNA"/>
</dbReference>
<reference evidence="2 3" key="1">
    <citation type="submission" date="2015-01" db="EMBL/GenBank/DDBJ databases">
        <title>Draft genome sequence of Leucobacter komagatae strain VKM ST2845.</title>
        <authorList>
            <person name="Karlyshev A.V."/>
            <person name="Kudryashova E.B."/>
        </authorList>
    </citation>
    <scope>NUCLEOTIDE SEQUENCE [LARGE SCALE GENOMIC DNA]</scope>
    <source>
        <strain evidence="2 3">VKM ST2845</strain>
    </source>
</reference>
<evidence type="ECO:0000259" key="1">
    <source>
        <dbReference type="Pfam" id="PF04296"/>
    </source>
</evidence>
<keyword evidence="3" id="KW-1185">Reference proteome</keyword>
<comment type="caution">
    <text evidence="2">The sequence shown here is derived from an EMBL/GenBank/DDBJ whole genome shotgun (WGS) entry which is preliminary data.</text>
</comment>
<dbReference type="PANTHER" id="PTHR34215">
    <property type="entry name" value="BLL0784 PROTEIN"/>
    <property type="match status" value="1"/>
</dbReference>
<organism evidence="2 3">
    <name type="scientific">Leucobacter komagatae</name>
    <dbReference type="NCBI Taxonomy" id="55969"/>
    <lineage>
        <taxon>Bacteria</taxon>
        <taxon>Bacillati</taxon>
        <taxon>Actinomycetota</taxon>
        <taxon>Actinomycetes</taxon>
        <taxon>Micrococcales</taxon>
        <taxon>Microbacteriaceae</taxon>
        <taxon>Leucobacter</taxon>
    </lineage>
</organism>
<dbReference type="RefSeq" id="WP_042543779.1">
    <property type="nucleotide sequence ID" value="NZ_JXSQ01000007.1"/>
</dbReference>
<evidence type="ECO:0000313" key="3">
    <source>
        <dbReference type="Proteomes" id="UP000032120"/>
    </source>
</evidence>
<dbReference type="PANTHER" id="PTHR34215:SF1">
    <property type="entry name" value="YLXR DOMAIN-CONTAINING PROTEIN"/>
    <property type="match status" value="1"/>
</dbReference>
<protein>
    <recommendedName>
        <fullName evidence="1">YlxR domain-containing protein</fullName>
    </recommendedName>
</protein>